<keyword evidence="1 3" id="KW-0853">WD repeat</keyword>
<evidence type="ECO:0008006" key="6">
    <source>
        <dbReference type="Google" id="ProtNLM"/>
    </source>
</evidence>
<comment type="caution">
    <text evidence="4">The sequence shown here is derived from an EMBL/GenBank/DDBJ whole genome shotgun (WGS) entry which is preliminary data.</text>
</comment>
<name>A0AAD2GC76_9STRA</name>
<dbReference type="Gene3D" id="2.130.10.10">
    <property type="entry name" value="YVTN repeat-like/Quinoprotein amine dehydrogenase"/>
    <property type="match status" value="1"/>
</dbReference>
<dbReference type="Proteomes" id="UP001295423">
    <property type="component" value="Unassembled WGS sequence"/>
</dbReference>
<keyword evidence="2" id="KW-0677">Repeat</keyword>
<dbReference type="SMART" id="SM00320">
    <property type="entry name" value="WD40"/>
    <property type="match status" value="3"/>
</dbReference>
<protein>
    <recommendedName>
        <fullName evidence="6">WD40 repeat-like protein</fullName>
    </recommendedName>
</protein>
<evidence type="ECO:0000313" key="5">
    <source>
        <dbReference type="Proteomes" id="UP001295423"/>
    </source>
</evidence>
<feature type="repeat" description="WD" evidence="3">
    <location>
        <begin position="258"/>
        <end position="299"/>
    </location>
</feature>
<dbReference type="PROSITE" id="PS50294">
    <property type="entry name" value="WD_REPEATS_REGION"/>
    <property type="match status" value="1"/>
</dbReference>
<proteinExistence type="predicted"/>
<dbReference type="PANTHER" id="PTHR44090:SF1">
    <property type="entry name" value="SUPERKILLER COMPLEX PROTEIN 8"/>
    <property type="match status" value="1"/>
</dbReference>
<dbReference type="PROSITE" id="PS50082">
    <property type="entry name" value="WD_REPEATS_2"/>
    <property type="match status" value="2"/>
</dbReference>
<evidence type="ECO:0000256" key="2">
    <source>
        <dbReference type="ARBA" id="ARBA00022737"/>
    </source>
</evidence>
<feature type="repeat" description="WD" evidence="3">
    <location>
        <begin position="311"/>
        <end position="337"/>
    </location>
</feature>
<dbReference type="AlphaFoldDB" id="A0AAD2GC76"/>
<keyword evidence="5" id="KW-1185">Reference proteome</keyword>
<dbReference type="InterPro" id="IPR015943">
    <property type="entry name" value="WD40/YVTN_repeat-like_dom_sf"/>
</dbReference>
<dbReference type="SUPFAM" id="SSF50978">
    <property type="entry name" value="WD40 repeat-like"/>
    <property type="match status" value="1"/>
</dbReference>
<reference evidence="4" key="1">
    <citation type="submission" date="2023-08" db="EMBL/GenBank/DDBJ databases">
        <authorList>
            <person name="Audoor S."/>
            <person name="Bilcke G."/>
        </authorList>
    </citation>
    <scope>NUCLEOTIDE SEQUENCE</scope>
</reference>
<evidence type="ECO:0000256" key="3">
    <source>
        <dbReference type="PROSITE-ProRule" id="PRU00221"/>
    </source>
</evidence>
<dbReference type="Pfam" id="PF00400">
    <property type="entry name" value="WD40"/>
    <property type="match status" value="2"/>
</dbReference>
<accession>A0AAD2GC76</accession>
<dbReference type="InterPro" id="IPR001680">
    <property type="entry name" value="WD40_rpt"/>
</dbReference>
<gene>
    <name evidence="4" type="ORF">CYCCA115_LOCUS22428</name>
</gene>
<dbReference type="PANTHER" id="PTHR44090">
    <property type="entry name" value="WD REPEAT-CONTAINING PROTEIN 61"/>
    <property type="match status" value="1"/>
</dbReference>
<dbReference type="EMBL" id="CAKOGP040002313">
    <property type="protein sequence ID" value="CAJ1966845.1"/>
    <property type="molecule type" value="Genomic_DNA"/>
</dbReference>
<evidence type="ECO:0000313" key="4">
    <source>
        <dbReference type="EMBL" id="CAJ1966845.1"/>
    </source>
</evidence>
<sequence length="381" mass="40932">MSGYRSLHRETLGKYPIWSLAASATLKKKSSATNASNDWRIFAACGDGIVRGYLVGEKSLEEKGDTLDASACTLTVTTLFLGKEQTVPPESEEEPMVLGCTQVEVARNYVGDDDSAGDLLVASMDLAGRVRIWQISEDADGESSSSSSNEKTTLKALQEFDVEQATGTCMRIVAPKIAGVGDVCVAVARLDGTVACIATGLVTPKATKDPKPAGSILETWGKPGSIAMSLAWHPSKKFLAIGRQDGLVEYLEDKPHRLIMHHTPVRALSFTPDSYLLVTGSDEGMIAIWDTSRPNPALVHHVMDAHNGSWILSLAVMLDSRRFVTGSVDSTLNVWNVGQIDRAMHTFSSDGAVWSSSVLQDPPRLVAGNNKGGLQIYSLEP</sequence>
<dbReference type="InterPro" id="IPR036322">
    <property type="entry name" value="WD40_repeat_dom_sf"/>
</dbReference>
<organism evidence="4 5">
    <name type="scientific">Cylindrotheca closterium</name>
    <dbReference type="NCBI Taxonomy" id="2856"/>
    <lineage>
        <taxon>Eukaryota</taxon>
        <taxon>Sar</taxon>
        <taxon>Stramenopiles</taxon>
        <taxon>Ochrophyta</taxon>
        <taxon>Bacillariophyta</taxon>
        <taxon>Bacillariophyceae</taxon>
        <taxon>Bacillariophycidae</taxon>
        <taxon>Bacillariales</taxon>
        <taxon>Bacillariaceae</taxon>
        <taxon>Cylindrotheca</taxon>
    </lineage>
</organism>
<dbReference type="GO" id="GO:0016593">
    <property type="term" value="C:Cdc73/Paf1 complex"/>
    <property type="evidence" value="ECO:0007669"/>
    <property type="project" value="TreeGrafter"/>
</dbReference>
<dbReference type="InterPro" id="IPR051510">
    <property type="entry name" value="SKI8"/>
</dbReference>
<evidence type="ECO:0000256" key="1">
    <source>
        <dbReference type="ARBA" id="ARBA00022574"/>
    </source>
</evidence>